<dbReference type="EnsemblPlants" id="TuG1812S0003213100.01.T01">
    <property type="protein sequence ID" value="TuG1812S0003213100.01.T01"/>
    <property type="gene ID" value="TuG1812S0003213100.01"/>
</dbReference>
<organism evidence="2 3">
    <name type="scientific">Triticum urartu</name>
    <name type="common">Red wild einkorn</name>
    <name type="synonym">Crithodium urartu</name>
    <dbReference type="NCBI Taxonomy" id="4572"/>
    <lineage>
        <taxon>Eukaryota</taxon>
        <taxon>Viridiplantae</taxon>
        <taxon>Streptophyta</taxon>
        <taxon>Embryophyta</taxon>
        <taxon>Tracheophyta</taxon>
        <taxon>Spermatophyta</taxon>
        <taxon>Magnoliopsida</taxon>
        <taxon>Liliopsida</taxon>
        <taxon>Poales</taxon>
        <taxon>Poaceae</taxon>
        <taxon>BOP clade</taxon>
        <taxon>Pooideae</taxon>
        <taxon>Triticodae</taxon>
        <taxon>Triticeae</taxon>
        <taxon>Triticinae</taxon>
        <taxon>Triticum</taxon>
    </lineage>
</organism>
<evidence type="ECO:0000313" key="2">
    <source>
        <dbReference type="EnsemblPlants" id="TuG1812S0003213100.01.T01"/>
    </source>
</evidence>
<keyword evidence="3" id="KW-1185">Reference proteome</keyword>
<dbReference type="AlphaFoldDB" id="A0A8R7VFV5"/>
<evidence type="ECO:0000256" key="1">
    <source>
        <dbReference type="SAM" id="MobiDB-lite"/>
    </source>
</evidence>
<reference evidence="2" key="2">
    <citation type="submission" date="2022-06" db="UniProtKB">
        <authorList>
            <consortium name="EnsemblPlants"/>
        </authorList>
    </citation>
    <scope>IDENTIFICATION</scope>
</reference>
<protein>
    <submittedName>
        <fullName evidence="2">Uncharacterized protein</fullName>
    </submittedName>
</protein>
<reference evidence="3" key="1">
    <citation type="journal article" date="2013" name="Nature">
        <title>Draft genome of the wheat A-genome progenitor Triticum urartu.</title>
        <authorList>
            <person name="Ling H.Q."/>
            <person name="Zhao S."/>
            <person name="Liu D."/>
            <person name="Wang J."/>
            <person name="Sun H."/>
            <person name="Zhang C."/>
            <person name="Fan H."/>
            <person name="Li D."/>
            <person name="Dong L."/>
            <person name="Tao Y."/>
            <person name="Gao C."/>
            <person name="Wu H."/>
            <person name="Li Y."/>
            <person name="Cui Y."/>
            <person name="Guo X."/>
            <person name="Zheng S."/>
            <person name="Wang B."/>
            <person name="Yu K."/>
            <person name="Liang Q."/>
            <person name="Yang W."/>
            <person name="Lou X."/>
            <person name="Chen J."/>
            <person name="Feng M."/>
            <person name="Jian J."/>
            <person name="Zhang X."/>
            <person name="Luo G."/>
            <person name="Jiang Y."/>
            <person name="Liu J."/>
            <person name="Wang Z."/>
            <person name="Sha Y."/>
            <person name="Zhang B."/>
            <person name="Wu H."/>
            <person name="Tang D."/>
            <person name="Shen Q."/>
            <person name="Xue P."/>
            <person name="Zou S."/>
            <person name="Wang X."/>
            <person name="Liu X."/>
            <person name="Wang F."/>
            <person name="Yang Y."/>
            <person name="An X."/>
            <person name="Dong Z."/>
            <person name="Zhang K."/>
            <person name="Zhang X."/>
            <person name="Luo M.C."/>
            <person name="Dvorak J."/>
            <person name="Tong Y."/>
            <person name="Wang J."/>
            <person name="Yang H."/>
            <person name="Li Z."/>
            <person name="Wang D."/>
            <person name="Zhang A."/>
            <person name="Wang J."/>
        </authorList>
    </citation>
    <scope>NUCLEOTIDE SEQUENCE</scope>
    <source>
        <strain evidence="3">cv. G1812</strain>
    </source>
</reference>
<sequence length="124" mass="14370">MEVVETGEYICDLLVVVEIKYRTHYQIMKIKRQLLPYRKRTRDWQQPKMPTERNLMGRLLVEQQQLRSLSWRSCTTQCGRSRACRPSHGFAPRSSPSGPGQGSLEACPSGRSRSRPELRTCWGC</sequence>
<dbReference type="Proteomes" id="UP000015106">
    <property type="component" value="Unassembled WGS sequence"/>
</dbReference>
<feature type="region of interest" description="Disordered" evidence="1">
    <location>
        <begin position="79"/>
        <end position="116"/>
    </location>
</feature>
<name>A0A8R7VFV5_TRIUA</name>
<proteinExistence type="predicted"/>
<accession>A0A8R7VFV5</accession>
<dbReference type="Gramene" id="TuG1812S0003213100.01.T01">
    <property type="protein sequence ID" value="TuG1812S0003213100.01.T01"/>
    <property type="gene ID" value="TuG1812S0003213100.01"/>
</dbReference>
<evidence type="ECO:0000313" key="3">
    <source>
        <dbReference type="Proteomes" id="UP000015106"/>
    </source>
</evidence>